<keyword evidence="2" id="KW-0677">Repeat</keyword>
<dbReference type="Pfam" id="PF00400">
    <property type="entry name" value="WD40"/>
    <property type="match status" value="20"/>
</dbReference>
<dbReference type="InterPro" id="IPR001680">
    <property type="entry name" value="WD40_rpt"/>
</dbReference>
<evidence type="ECO:0000256" key="2">
    <source>
        <dbReference type="ARBA" id="ARBA00022737"/>
    </source>
</evidence>
<dbReference type="PRINTS" id="PR00320">
    <property type="entry name" value="GPROTEINBRPT"/>
</dbReference>
<dbReference type="InterPro" id="IPR011044">
    <property type="entry name" value="Quino_amine_DH_bsu"/>
</dbReference>
<dbReference type="Pfam" id="PF00805">
    <property type="entry name" value="Pentapeptide"/>
    <property type="match status" value="1"/>
</dbReference>
<feature type="repeat" description="WD" evidence="3">
    <location>
        <begin position="2335"/>
        <end position="2376"/>
    </location>
</feature>
<dbReference type="EMBL" id="BLAE01000010">
    <property type="protein sequence ID" value="GES08406.1"/>
    <property type="molecule type" value="Genomic_DNA"/>
</dbReference>
<dbReference type="SUPFAM" id="SSF50998">
    <property type="entry name" value="Quinoprotein alcohol dehydrogenase-like"/>
    <property type="match status" value="1"/>
</dbReference>
<dbReference type="CDD" id="cd00200">
    <property type="entry name" value="WD40"/>
    <property type="match status" value="4"/>
</dbReference>
<feature type="repeat" description="WD" evidence="3">
    <location>
        <begin position="1869"/>
        <end position="1910"/>
    </location>
</feature>
<feature type="repeat" description="WD" evidence="3">
    <location>
        <begin position="787"/>
        <end position="831"/>
    </location>
</feature>
<dbReference type="SUPFAM" id="SSF141571">
    <property type="entry name" value="Pentapeptide repeat-like"/>
    <property type="match status" value="1"/>
</dbReference>
<feature type="region of interest" description="Disordered" evidence="4">
    <location>
        <begin position="1334"/>
        <end position="1355"/>
    </location>
</feature>
<dbReference type="Gene3D" id="2.130.10.10">
    <property type="entry name" value="YVTN repeat-like/Quinoprotein amine dehydrogenase"/>
    <property type="match status" value="9"/>
</dbReference>
<dbReference type="PANTHER" id="PTHR19848:SF8">
    <property type="entry name" value="F-BOX AND WD REPEAT DOMAIN CONTAINING 7"/>
    <property type="match status" value="1"/>
</dbReference>
<feature type="repeat" description="WD" evidence="3">
    <location>
        <begin position="2015"/>
        <end position="2056"/>
    </location>
</feature>
<feature type="repeat" description="WD" evidence="3">
    <location>
        <begin position="968"/>
        <end position="1003"/>
    </location>
</feature>
<dbReference type="SMART" id="SM00320">
    <property type="entry name" value="WD40"/>
    <property type="match status" value="27"/>
</dbReference>
<dbReference type="InterPro" id="IPR015943">
    <property type="entry name" value="WD40/YVTN_repeat-like_dom_sf"/>
</dbReference>
<feature type="repeat" description="WD" evidence="3">
    <location>
        <begin position="1081"/>
        <end position="1097"/>
    </location>
</feature>
<reference evidence="5 6" key="1">
    <citation type="submission" date="2019-10" db="EMBL/GenBank/DDBJ databases">
        <title>Whole genome shotgun sequence of Acrocarpospora macrocephala NBRC 16266.</title>
        <authorList>
            <person name="Ichikawa N."/>
            <person name="Kimura A."/>
            <person name="Kitahashi Y."/>
            <person name="Komaki H."/>
            <person name="Oguchi A."/>
        </authorList>
    </citation>
    <scope>NUCLEOTIDE SEQUENCE [LARGE SCALE GENOMIC DNA]</scope>
    <source>
        <strain evidence="5 6">NBRC 16266</strain>
    </source>
</reference>
<evidence type="ECO:0000313" key="6">
    <source>
        <dbReference type="Proteomes" id="UP000331127"/>
    </source>
</evidence>
<dbReference type="SUPFAM" id="SSF50969">
    <property type="entry name" value="YVTN repeat-like/Quinoprotein amine dehydrogenase"/>
    <property type="match status" value="1"/>
</dbReference>
<gene>
    <name evidence="5" type="ORF">Amac_020020</name>
</gene>
<evidence type="ECO:0000313" key="5">
    <source>
        <dbReference type="EMBL" id="GES08406.1"/>
    </source>
</evidence>
<dbReference type="Gene3D" id="2.160.20.80">
    <property type="entry name" value="E3 ubiquitin-protein ligase SopA"/>
    <property type="match status" value="1"/>
</dbReference>
<feature type="repeat" description="WD" evidence="3">
    <location>
        <begin position="1287"/>
        <end position="1323"/>
    </location>
</feature>
<feature type="compositionally biased region" description="Low complexity" evidence="4">
    <location>
        <begin position="1346"/>
        <end position="1355"/>
    </location>
</feature>
<feature type="repeat" description="WD" evidence="3">
    <location>
        <begin position="2110"/>
        <end position="2132"/>
    </location>
</feature>
<protein>
    <submittedName>
        <fullName evidence="5">Uncharacterized protein</fullName>
    </submittedName>
</protein>
<organism evidence="5 6">
    <name type="scientific">Acrocarpospora macrocephala</name>
    <dbReference type="NCBI Taxonomy" id="150177"/>
    <lineage>
        <taxon>Bacteria</taxon>
        <taxon>Bacillati</taxon>
        <taxon>Actinomycetota</taxon>
        <taxon>Actinomycetes</taxon>
        <taxon>Streptosporangiales</taxon>
        <taxon>Streptosporangiaceae</taxon>
        <taxon>Acrocarpospora</taxon>
    </lineage>
</organism>
<feature type="repeat" description="WD" evidence="3">
    <location>
        <begin position="2248"/>
        <end position="2289"/>
    </location>
</feature>
<accession>A0A5M3WI75</accession>
<dbReference type="SUPFAM" id="SSF50978">
    <property type="entry name" value="WD40 repeat-like"/>
    <property type="match status" value="3"/>
</dbReference>
<dbReference type="PANTHER" id="PTHR19848">
    <property type="entry name" value="WD40 REPEAT PROTEIN"/>
    <property type="match status" value="1"/>
</dbReference>
<feature type="repeat" description="WD" evidence="3">
    <location>
        <begin position="1195"/>
        <end position="1239"/>
    </location>
</feature>
<dbReference type="Proteomes" id="UP000331127">
    <property type="component" value="Unassembled WGS sequence"/>
</dbReference>
<dbReference type="InterPro" id="IPR019775">
    <property type="entry name" value="WD40_repeat_CS"/>
</dbReference>
<dbReference type="PROSITE" id="PS50294">
    <property type="entry name" value="WD_REPEATS_REGION"/>
    <property type="match status" value="9"/>
</dbReference>
<dbReference type="InterPro" id="IPR001646">
    <property type="entry name" value="5peptide_repeat"/>
</dbReference>
<comment type="caution">
    <text evidence="5">The sequence shown here is derived from an EMBL/GenBank/DDBJ whole genome shotgun (WGS) entry which is preliminary data.</text>
</comment>
<dbReference type="InterPro" id="IPR011047">
    <property type="entry name" value="Quinoprotein_ADH-like_sf"/>
</dbReference>
<dbReference type="SUPFAM" id="SSF63825">
    <property type="entry name" value="YWTD domain"/>
    <property type="match status" value="1"/>
</dbReference>
<feature type="region of interest" description="Disordered" evidence="4">
    <location>
        <begin position="2420"/>
        <end position="2441"/>
    </location>
</feature>
<feature type="repeat" description="WD" evidence="3">
    <location>
        <begin position="716"/>
        <end position="739"/>
    </location>
</feature>
<evidence type="ECO:0000256" key="3">
    <source>
        <dbReference type="PROSITE-ProRule" id="PRU00221"/>
    </source>
</evidence>
<keyword evidence="1 3" id="KW-0853">WD repeat</keyword>
<feature type="repeat" description="WD" evidence="3">
    <location>
        <begin position="1244"/>
        <end position="1276"/>
    </location>
</feature>
<dbReference type="PROSITE" id="PS50082">
    <property type="entry name" value="WD_REPEATS_2"/>
    <property type="match status" value="13"/>
</dbReference>
<feature type="repeat" description="WD" evidence="3">
    <location>
        <begin position="922"/>
        <end position="966"/>
    </location>
</feature>
<name>A0A5M3WI75_9ACTN</name>
<dbReference type="PROSITE" id="PS00678">
    <property type="entry name" value="WD_REPEATS_1"/>
    <property type="match status" value="2"/>
</dbReference>
<keyword evidence="6" id="KW-1185">Reference proteome</keyword>
<evidence type="ECO:0000256" key="4">
    <source>
        <dbReference type="SAM" id="MobiDB-lite"/>
    </source>
</evidence>
<dbReference type="InterPro" id="IPR020472">
    <property type="entry name" value="WD40_PAC1"/>
</dbReference>
<sequence length="2441" mass="258654">MEDLIAALLLRTVDGAVRIDGSGGDGGVDVAVQRPTGKHVFEIKSFSRRLTAAQKRQILKSLRTAVERQPDMVAWTLVLPLDPSPSEDRWCREVLAAETTAAVTWMGRTAVEVAFAEHRDLADMFLPGLAERAEMRTGSVSATDRSVAVGINYGTVQQVFLGGGHRRLRDVTIDLDPLPGDLGLLDPVDPSNVLGAFTGRRWLVEAVDRFVGDCVTRRVGGYLLIEAEAGMGKSALATYLAFDRDRAWPAHISRLGTVTAEAARANLAAQLVARWGLDESADGLLPDGHDSTAWLYARLVEAARRRDEVDPDTAVVLLVDGLDEAPATKVGEMPFGLPPRLPPGTVIVATSRPGTPLPTAVHVERIEVESEPNLDDLREHLLRLTGRDPRLSGPLAAAGVSQDQFTHMLLERSGGVWIYAVSVLDQVRHTGRVPSALDDLPSGLAGYYADVVGRWAEDPALDWHNAGEPLLATLAACQEPQPARVLARWAGVPEPHARRIVRGAFKAFLSSRPHVDGDPDVYALGHKSLLDFCEGRLPAAITGVSAVREHAHDLARATRDAHRRIVEILTPPGDAAGRDWSTADDYARRYLAAHAAAAGLLDELCQDPGFLLFADVPELLRRRRQLTTDAGRAAVAAAELAANSWSDEPTDQLRWLEVSARKTGAHDLARHAAGRHDGPWRVHAAIWSGASHQVLFSRDHAIWMTAAVPLPDGQVMVASGDSDGTVRLWDPATGTSPGTWLKVHRSGVTALATVPTPDGGALLVSGCDDGRIRRFDPVAGMSVGPVRKAHKGRVTALVPIPLSDGRTALASSGDDGKLRVWNPKTGRPIGDPVTAHGEIMAMTTVSLPGGRVLLATADNEGTMGLWDPATLQSLRTWKCHDSGIWAVAAVPLSDGRVLLATGSMEIARLWDPTTGRPVGEPLTGHVEMVHALAALPMPDGRTLLASGDEDGSVRLWDAATRALVAGPFGEHNGPVNTLAELPMPDGRTLLVSGAFDGTVRLWDFTAELTDGERLAGHYGGVISLATVPTPDRGVALASLDGAGDVRLWNPADGTPIDEPVTAYITDVRALASTSSPAGPVLLATGGGDGSVQLWDLDAAGRAGGPLIGHTMGASLLAELPMPDGSVLLASATRQDFYLRLWDLATRTQIGKPLHVSSVYSLAAIRLGDGRTLLAVGGHSEIQLWDPITRTRVGLLGGHSTAVLAVAAVPLGGGRTLLASGGSDGTLRLWNPDTGSPIGDPLGQPHSHVQAVTAVPTRDGRVLVASGHLDGTVRLWDPVTVTAIGPPLVGHTMGVTALATVPQAGESPLLASAGDDNTIILWDLADAPAPAIADRAVPSRPSTNQQPPDAGAAAGPLDDYLAEHLPDLLAMRGPLLKALAGASTRTTPGPMPSPSYPADISAAITYRLRFALTGASREDEPPGFRSAIPRLLDHSQPYDHQAPIMIDDPEQEARLYRLAWWLGQAHLARLRRPALLVPDLDQSGHVPDLAVADLRGLVRAAASGPFARLRQWAAGANTVPGPPFVGPYGLGHDLSADVVARTTALVFLTSEHPAELTAPEHATAWLRRLVGSVLADRRGIRHVAVYLTRQAIGVSWPIDRLLTVCAGSAPPRSLSEHRHEVRAILEKAGRQALISGQGLRDRVLSGLDLRQTDLTGATLAGAHLHDADLSGADLSGTDLTGARLVRPRLTGARLTGSRWHHAAILAPALDETTRAAPELAAAAITGRDRAEPVLLPPEGTVQDIAWSPDGTLLAVATGAHVLILAAADLRVRRVLLGHARWVSTVVFSPDGRLLATSDEGDELGGADARVRIWELPSGRLHTELTDTIGPASTPAFSPDGRLLATSHQSEDSAGTVRLWDLATGRQSGELTGHAGSVRALAFRPDGQILATVGYDEPVRLWDVSTGRRLGKLIGLSGSVHTLAFSPDGRLLATGDADTYFDVEEEDYYGTEVRVRLWDLASHRQCGEFTGHLGQVNAVAFSPDRRLLATCDGVPWSANPGRIRLWDVPSGRPVGELPGGAGEVNALAFSPDGRLLATDATDGRVRLWDVTTGCRLGESTRQPERTTAVHAVAFSPDGRFLATSSGSTSNMGAAGGRVRLWEVTTGCRRREFTGHNGAVRALSFSPDGRFLATGDGTYRGRSQVRLWNAATGDRHGVIEQRGHVRALAFSPDGRLLATGAGEDGQGGQAQVWEVSSGRRHAGAVEHIGPVAALAFSPDGGLLASGDCGHGNSRGEVHLSDPATGHRRGKLTGRLGHVTALAFSPDGRLLATGAIGAGVQLWTVPSGEEVRALDGTWYPHSLAFSPDGRFLATADATRGPAGRVQLWEVSSGRQCGELVAHTGSINTVAYSPDGHLLVGGDEHGIVRLWNAATHTLIATVAEFEDGWAVLLPDGHYKLSGDPGGHLWWVMNLHRFEPCQTDGLDPSVRRLDPEAPLPGLDHHHR</sequence>
<proteinExistence type="predicted"/>
<dbReference type="InterPro" id="IPR036322">
    <property type="entry name" value="WD40_repeat_dom_sf"/>
</dbReference>
<evidence type="ECO:0000256" key="1">
    <source>
        <dbReference type="ARBA" id="ARBA00022574"/>
    </source>
</evidence>